<dbReference type="InterPro" id="IPR002209">
    <property type="entry name" value="Fibroblast_GF_fam"/>
</dbReference>
<dbReference type="Pfam" id="PF00167">
    <property type="entry name" value="FGF"/>
    <property type="match status" value="1"/>
</dbReference>
<dbReference type="PRINTS" id="PR00262">
    <property type="entry name" value="IL1HBGF"/>
</dbReference>
<dbReference type="KEGG" id="sko:100329082"/>
<name>D2XMS4_SACKO</name>
<dbReference type="AlphaFoldDB" id="D2XMS4"/>
<reference evidence="3" key="1">
    <citation type="submission" date="2009-11" db="EMBL/GenBank/DDBJ databases">
        <authorList>
            <person name="Freeman R.M.Jr."/>
            <person name="Wu M."/>
            <person name="Gerhart J."/>
        </authorList>
    </citation>
    <scope>NUCLEOTIDE SEQUENCE</scope>
</reference>
<keyword evidence="2 5" id="KW-0732">Signal</keyword>
<dbReference type="OrthoDB" id="6158176at2759"/>
<comment type="similarity">
    <text evidence="1 2">Belongs to the heparin-binding growth factors family.</text>
</comment>
<proteinExistence type="evidence at transcript level"/>
<reference evidence="3" key="2">
    <citation type="submission" date="2010-01" db="EMBL/GenBank/DDBJ databases">
        <title>FGF signaling in the hemichordate Saccoglossus kowalevskii.</title>
        <authorList>
            <person name="Green S.A."/>
            <person name="Gerhart J."/>
            <person name="Lowe C.J."/>
        </authorList>
    </citation>
    <scope>NUCLEOTIDE SEQUENCE</scope>
</reference>
<dbReference type="InterPro" id="IPR008996">
    <property type="entry name" value="IL1/FGF"/>
</dbReference>
<evidence type="ECO:0000313" key="5">
    <source>
        <dbReference type="RefSeq" id="NP_001164696.1"/>
    </source>
</evidence>
<dbReference type="Proteomes" id="UP000694865">
    <property type="component" value="Unplaced"/>
</dbReference>
<evidence type="ECO:0000313" key="3">
    <source>
        <dbReference type="EMBL" id="ADB22411.1"/>
    </source>
</evidence>
<dbReference type="RefSeq" id="NP_001164696.1">
    <property type="nucleotide sequence ID" value="NM_001171225.1"/>
</dbReference>
<dbReference type="GO" id="GO:0008083">
    <property type="term" value="F:growth factor activity"/>
    <property type="evidence" value="ECO:0007669"/>
    <property type="project" value="InterPro"/>
</dbReference>
<dbReference type="PANTHER" id="PTHR11486">
    <property type="entry name" value="FIBROBLAST GROWTH FACTOR"/>
    <property type="match status" value="1"/>
</dbReference>
<protein>
    <recommendedName>
        <fullName evidence="2">Fibroblast growth factor</fullName>
        <shortName evidence="2">FGF</shortName>
    </recommendedName>
</protein>
<keyword evidence="4" id="KW-1185">Reference proteome</keyword>
<sequence length="229" mass="26531">MRFFYYLVVLGLTTLASTSESRAVSTELRNSREVPLADDDGELEDDCVCRSVSPKANLKAYRDALNYRQLYCLTGYHLQILPDGTVNGTRKDHNLYAIMLIETIRVGVITIKGVKTSLYLSMNNKGKLYGSRELTEESYFYERLIEDWYLTYASHKHPNTRRGERKRQWFVGLTDNGLARKGSRSRSRHVNAHFRTRPVDPVRVPNIYDFAISELKNLEKYSNTKCRET</sequence>
<dbReference type="CDD" id="cd23305">
    <property type="entry name" value="beta-trefoil_FGF3-like"/>
    <property type="match status" value="1"/>
</dbReference>
<dbReference type="SUPFAM" id="SSF50353">
    <property type="entry name" value="Cytokine"/>
    <property type="match status" value="1"/>
</dbReference>
<dbReference type="EMBL" id="GU211194">
    <property type="protein sequence ID" value="ADB22411.1"/>
    <property type="molecule type" value="mRNA"/>
</dbReference>
<reference evidence="5" key="3">
    <citation type="submission" date="2025-05" db="UniProtKB">
        <authorList>
            <consortium name="RefSeq"/>
        </authorList>
    </citation>
    <scope>IDENTIFICATION</scope>
</reference>
<evidence type="ECO:0000256" key="2">
    <source>
        <dbReference type="RuleBase" id="RU049442"/>
    </source>
</evidence>
<evidence type="ECO:0000313" key="4">
    <source>
        <dbReference type="Proteomes" id="UP000694865"/>
    </source>
</evidence>
<dbReference type="Gene3D" id="2.80.10.50">
    <property type="match status" value="1"/>
</dbReference>
<dbReference type="SMART" id="SM00442">
    <property type="entry name" value="FGF"/>
    <property type="match status" value="1"/>
</dbReference>
<dbReference type="PRINTS" id="PR00263">
    <property type="entry name" value="HBGFFGF"/>
</dbReference>
<dbReference type="GeneID" id="100329082"/>
<evidence type="ECO:0000256" key="1">
    <source>
        <dbReference type="ARBA" id="ARBA00007936"/>
    </source>
</evidence>
<accession>D2XMS4</accession>
<feature type="chain" id="PRO_5005126224" description="Fibroblast growth factor" evidence="2 5">
    <location>
        <begin position="19"/>
        <end position="229"/>
    </location>
</feature>
<feature type="signal peptide" evidence="2 5">
    <location>
        <begin position="1"/>
        <end position="18"/>
    </location>
</feature>
<gene>
    <name evidence="5" type="primary">LOC100329082</name>
</gene>
<organism evidence="3">
    <name type="scientific">Saccoglossus kowalevskii</name>
    <name type="common">Acorn worm</name>
    <dbReference type="NCBI Taxonomy" id="10224"/>
    <lineage>
        <taxon>Eukaryota</taxon>
        <taxon>Metazoa</taxon>
        <taxon>Hemichordata</taxon>
        <taxon>Enteropneusta</taxon>
        <taxon>Harrimaniidae</taxon>
        <taxon>Saccoglossus</taxon>
    </lineage>
</organism>